<dbReference type="RefSeq" id="WP_065992280.1">
    <property type="nucleotide sequence ID" value="NZ_CP029397.2"/>
</dbReference>
<evidence type="ECO:0000313" key="3">
    <source>
        <dbReference type="Proteomes" id="UP000245977"/>
    </source>
</evidence>
<keyword evidence="3" id="KW-1185">Reference proteome</keyword>
<gene>
    <name evidence="2" type="ORF">DJ533_09125</name>
</gene>
<protein>
    <submittedName>
        <fullName evidence="2">Uncharacterized protein</fullName>
    </submittedName>
</protein>
<organism evidence="2 3">
    <name type="scientific">Acinetobacter defluvii</name>
    <dbReference type="NCBI Taxonomy" id="1871111"/>
    <lineage>
        <taxon>Bacteria</taxon>
        <taxon>Pseudomonadati</taxon>
        <taxon>Pseudomonadota</taxon>
        <taxon>Gammaproteobacteria</taxon>
        <taxon>Moraxellales</taxon>
        <taxon>Moraxellaceae</taxon>
        <taxon>Acinetobacter</taxon>
    </lineage>
</organism>
<dbReference type="EMBL" id="CP029397">
    <property type="protein sequence ID" value="AWL28718.1"/>
    <property type="molecule type" value="Genomic_DNA"/>
</dbReference>
<sequence length="67" mass="7514">MPLKFILRFAVILFFVVLLDALVIQFLFSGSTVVILWILTVPVILGIPILMSVLLASDEEMEIPKNI</sequence>
<dbReference type="KEGG" id="adv:DJ533_09125"/>
<keyword evidence="1" id="KW-0812">Transmembrane</keyword>
<proteinExistence type="predicted"/>
<dbReference type="Proteomes" id="UP000245977">
    <property type="component" value="Chromosome"/>
</dbReference>
<feature type="transmembrane region" description="Helical" evidence="1">
    <location>
        <begin position="34"/>
        <end position="56"/>
    </location>
</feature>
<dbReference type="OrthoDB" id="6713266at2"/>
<reference evidence="2" key="1">
    <citation type="submission" date="2019-08" db="EMBL/GenBank/DDBJ databases">
        <title>The complete genome of Acinetobacter defluvii strain WCHAD010030.</title>
        <authorList>
            <person name="Hu Y."/>
            <person name="Qin J."/>
            <person name="Feng Y."/>
            <person name="Zong Z."/>
        </authorList>
    </citation>
    <scope>NUCLEOTIDE SEQUENCE</scope>
    <source>
        <strain evidence="2">WCHA30</strain>
    </source>
</reference>
<name>A0A2S2FCT7_9GAMM</name>
<evidence type="ECO:0000313" key="2">
    <source>
        <dbReference type="EMBL" id="AWL28718.1"/>
    </source>
</evidence>
<dbReference type="AlphaFoldDB" id="A0A2S2FCT7"/>
<evidence type="ECO:0000256" key="1">
    <source>
        <dbReference type="SAM" id="Phobius"/>
    </source>
</evidence>
<feature type="transmembrane region" description="Helical" evidence="1">
    <location>
        <begin position="7"/>
        <end position="28"/>
    </location>
</feature>
<accession>A0A2S2FCT7</accession>
<keyword evidence="1" id="KW-1133">Transmembrane helix</keyword>
<keyword evidence="1" id="KW-0472">Membrane</keyword>